<dbReference type="Pfam" id="PF00196">
    <property type="entry name" value="GerE"/>
    <property type="match status" value="1"/>
</dbReference>
<dbReference type="InterPro" id="IPR016032">
    <property type="entry name" value="Sig_transdc_resp-reg_C-effctor"/>
</dbReference>
<evidence type="ECO:0000313" key="6">
    <source>
        <dbReference type="Proteomes" id="UP001550850"/>
    </source>
</evidence>
<dbReference type="Proteomes" id="UP001550850">
    <property type="component" value="Unassembled WGS sequence"/>
</dbReference>
<dbReference type="SUPFAM" id="SSF46894">
    <property type="entry name" value="C-terminal effector domain of the bipartite response regulators"/>
    <property type="match status" value="1"/>
</dbReference>
<protein>
    <submittedName>
        <fullName evidence="5">LuxR C-terminal-related transcriptional regulator</fullName>
    </submittedName>
</protein>
<organism evidence="5 6">
    <name type="scientific">Streptomyces fragilis</name>
    <dbReference type="NCBI Taxonomy" id="67301"/>
    <lineage>
        <taxon>Bacteria</taxon>
        <taxon>Bacillati</taxon>
        <taxon>Actinomycetota</taxon>
        <taxon>Actinomycetes</taxon>
        <taxon>Kitasatosporales</taxon>
        <taxon>Streptomycetaceae</taxon>
        <taxon>Streptomyces</taxon>
    </lineage>
</organism>
<evidence type="ECO:0000256" key="2">
    <source>
        <dbReference type="ARBA" id="ARBA00023125"/>
    </source>
</evidence>
<evidence type="ECO:0000256" key="1">
    <source>
        <dbReference type="ARBA" id="ARBA00023015"/>
    </source>
</evidence>
<dbReference type="SMART" id="SM00421">
    <property type="entry name" value="HTH_LUXR"/>
    <property type="match status" value="1"/>
</dbReference>
<dbReference type="Gene3D" id="1.10.10.10">
    <property type="entry name" value="Winged helix-like DNA-binding domain superfamily/Winged helix DNA-binding domain"/>
    <property type="match status" value="1"/>
</dbReference>
<dbReference type="InterPro" id="IPR000792">
    <property type="entry name" value="Tscrpt_reg_LuxR_C"/>
</dbReference>
<dbReference type="InterPro" id="IPR036388">
    <property type="entry name" value="WH-like_DNA-bd_sf"/>
</dbReference>
<keyword evidence="1" id="KW-0805">Transcription regulation</keyword>
<sequence>MRNRHARMLDWAVEVMTTEDPERVWPFLTEELLTALDATLILVKEEPWTRERGSVVSWPPRLPLRDHHDDESVQRHIRGGYPFAGRYGSGGDWTPQSAARIVGARIWQHSAAADALRGAFGTRHMLGIPFPGTGPHVSGFVVHRSGKDFSPHDERYAARVQPLLKAAATHRSLLTALREGPGGDLRRQANQSLAVPLTPRELNVLHLLATGMPADAMARRLGISPRTVHKHLHALYRKLRASDRLSAVLRAQDAGLLARGAGGARIT</sequence>
<dbReference type="EMBL" id="JBEZUR010000018">
    <property type="protein sequence ID" value="MEU3555373.1"/>
    <property type="molecule type" value="Genomic_DNA"/>
</dbReference>
<keyword evidence="3" id="KW-0804">Transcription</keyword>
<dbReference type="PANTHER" id="PTHR44688:SF16">
    <property type="entry name" value="DNA-BINDING TRANSCRIPTIONAL ACTIVATOR DEVR_DOSR"/>
    <property type="match status" value="1"/>
</dbReference>
<name>A0ABV2YI14_9ACTN</name>
<feature type="domain" description="HTH luxR-type" evidence="4">
    <location>
        <begin position="190"/>
        <end position="255"/>
    </location>
</feature>
<dbReference type="CDD" id="cd06170">
    <property type="entry name" value="LuxR_C_like"/>
    <property type="match status" value="1"/>
</dbReference>
<evidence type="ECO:0000259" key="4">
    <source>
        <dbReference type="PROSITE" id="PS50043"/>
    </source>
</evidence>
<evidence type="ECO:0000256" key="3">
    <source>
        <dbReference type="ARBA" id="ARBA00023163"/>
    </source>
</evidence>
<dbReference type="PROSITE" id="PS50043">
    <property type="entry name" value="HTH_LUXR_2"/>
    <property type="match status" value="1"/>
</dbReference>
<reference evidence="5 6" key="1">
    <citation type="submission" date="2024-06" db="EMBL/GenBank/DDBJ databases">
        <title>The Natural Products Discovery Center: Release of the First 8490 Sequenced Strains for Exploring Actinobacteria Biosynthetic Diversity.</title>
        <authorList>
            <person name="Kalkreuter E."/>
            <person name="Kautsar S.A."/>
            <person name="Yang D."/>
            <person name="Bader C.D."/>
            <person name="Teijaro C.N."/>
            <person name="Fluegel L."/>
            <person name="Davis C.M."/>
            <person name="Simpson J.R."/>
            <person name="Lauterbach L."/>
            <person name="Steele A.D."/>
            <person name="Gui C."/>
            <person name="Meng S."/>
            <person name="Li G."/>
            <person name="Viehrig K."/>
            <person name="Ye F."/>
            <person name="Su P."/>
            <person name="Kiefer A.F."/>
            <person name="Nichols A."/>
            <person name="Cepeda A.J."/>
            <person name="Yan W."/>
            <person name="Fan B."/>
            <person name="Jiang Y."/>
            <person name="Adhikari A."/>
            <person name="Zheng C.-J."/>
            <person name="Schuster L."/>
            <person name="Cowan T.M."/>
            <person name="Smanski M.J."/>
            <person name="Chevrette M.G."/>
            <person name="De Carvalho L.P.S."/>
            <person name="Shen B."/>
        </authorList>
    </citation>
    <scope>NUCLEOTIDE SEQUENCE [LARGE SCALE GENOMIC DNA]</scope>
    <source>
        <strain evidence="5 6">NPDC038104</strain>
    </source>
</reference>
<dbReference type="PRINTS" id="PR00038">
    <property type="entry name" value="HTHLUXR"/>
</dbReference>
<accession>A0ABV2YI14</accession>
<keyword evidence="6" id="KW-1185">Reference proteome</keyword>
<dbReference type="PANTHER" id="PTHR44688">
    <property type="entry name" value="DNA-BINDING TRANSCRIPTIONAL ACTIVATOR DEVR_DOSR"/>
    <property type="match status" value="1"/>
</dbReference>
<keyword evidence="2" id="KW-0238">DNA-binding</keyword>
<comment type="caution">
    <text evidence="5">The sequence shown here is derived from an EMBL/GenBank/DDBJ whole genome shotgun (WGS) entry which is preliminary data.</text>
</comment>
<gene>
    <name evidence="5" type="ORF">AB0E65_14325</name>
</gene>
<proteinExistence type="predicted"/>
<dbReference type="RefSeq" id="WP_108952235.1">
    <property type="nucleotide sequence ID" value="NZ_BEVZ01000002.1"/>
</dbReference>
<evidence type="ECO:0000313" key="5">
    <source>
        <dbReference type="EMBL" id="MEU3555373.1"/>
    </source>
</evidence>